<evidence type="ECO:0000259" key="6">
    <source>
        <dbReference type="Pfam" id="PF14378"/>
    </source>
</evidence>
<evidence type="ECO:0000256" key="4">
    <source>
        <dbReference type="ARBA" id="ARBA00023136"/>
    </source>
</evidence>
<protein>
    <submittedName>
        <fullName evidence="7">LAMI_0H12354g1_1</fullName>
    </submittedName>
</protein>
<keyword evidence="3 5" id="KW-1133">Transmembrane helix</keyword>
<dbReference type="InterPro" id="IPR052185">
    <property type="entry name" value="IPC_Synthase-Related"/>
</dbReference>
<proteinExistence type="predicted"/>
<gene>
    <name evidence="7" type="ORF">LAMI_0H12354G</name>
</gene>
<keyword evidence="8" id="KW-1185">Reference proteome</keyword>
<reference evidence="8" key="1">
    <citation type="submission" date="2016-03" db="EMBL/GenBank/DDBJ databases">
        <authorList>
            <person name="Devillers H."/>
        </authorList>
    </citation>
    <scope>NUCLEOTIDE SEQUENCE [LARGE SCALE GENOMIC DNA]</scope>
</reference>
<feature type="transmembrane region" description="Helical" evidence="5">
    <location>
        <begin position="135"/>
        <end position="156"/>
    </location>
</feature>
<evidence type="ECO:0000256" key="3">
    <source>
        <dbReference type="ARBA" id="ARBA00022989"/>
    </source>
</evidence>
<dbReference type="OrthoDB" id="5784at2759"/>
<dbReference type="EMBL" id="LT598468">
    <property type="protein sequence ID" value="SCV03964.1"/>
    <property type="molecule type" value="Genomic_DNA"/>
</dbReference>
<feature type="transmembrane region" description="Helical" evidence="5">
    <location>
        <begin position="90"/>
        <end position="114"/>
    </location>
</feature>
<name>A0A1G4KHJ5_9SACH</name>
<comment type="subcellular location">
    <subcellularLocation>
        <location evidence="1">Membrane</location>
        <topology evidence="1">Multi-pass membrane protein</topology>
    </subcellularLocation>
</comment>
<dbReference type="GO" id="GO:0030148">
    <property type="term" value="P:sphingolipid biosynthetic process"/>
    <property type="evidence" value="ECO:0007669"/>
    <property type="project" value="TreeGrafter"/>
</dbReference>
<dbReference type="PANTHER" id="PTHR31310:SF8">
    <property type="entry name" value="INOSITOLPHOSPHOTRANSFERASE 1"/>
    <property type="match status" value="1"/>
</dbReference>
<dbReference type="Proteomes" id="UP000191024">
    <property type="component" value="Chromosome H"/>
</dbReference>
<dbReference type="PANTHER" id="PTHR31310">
    <property type="match status" value="1"/>
</dbReference>
<evidence type="ECO:0000313" key="7">
    <source>
        <dbReference type="EMBL" id="SCV03964.1"/>
    </source>
</evidence>
<feature type="transmembrane region" description="Helical" evidence="5">
    <location>
        <begin position="25"/>
        <end position="46"/>
    </location>
</feature>
<feature type="transmembrane region" description="Helical" evidence="5">
    <location>
        <begin position="457"/>
        <end position="476"/>
    </location>
</feature>
<dbReference type="CDD" id="cd03386">
    <property type="entry name" value="PAP2_Aur1_like"/>
    <property type="match status" value="1"/>
</dbReference>
<keyword evidence="2 5" id="KW-0812">Transmembrane</keyword>
<feature type="transmembrane region" description="Helical" evidence="5">
    <location>
        <begin position="428"/>
        <end position="445"/>
    </location>
</feature>
<dbReference type="GO" id="GO:0016020">
    <property type="term" value="C:membrane"/>
    <property type="evidence" value="ECO:0007669"/>
    <property type="project" value="UniProtKB-SubCell"/>
</dbReference>
<feature type="transmembrane region" description="Helical" evidence="5">
    <location>
        <begin position="269"/>
        <end position="294"/>
    </location>
</feature>
<organism evidence="7 8">
    <name type="scientific">Lachancea mirantina</name>
    <dbReference type="NCBI Taxonomy" id="1230905"/>
    <lineage>
        <taxon>Eukaryota</taxon>
        <taxon>Fungi</taxon>
        <taxon>Dikarya</taxon>
        <taxon>Ascomycota</taxon>
        <taxon>Saccharomycotina</taxon>
        <taxon>Saccharomycetes</taxon>
        <taxon>Saccharomycetales</taxon>
        <taxon>Saccharomycetaceae</taxon>
        <taxon>Lachancea</taxon>
    </lineage>
</organism>
<keyword evidence="4 5" id="KW-0472">Membrane</keyword>
<evidence type="ECO:0000256" key="5">
    <source>
        <dbReference type="SAM" id="Phobius"/>
    </source>
</evidence>
<dbReference type="Pfam" id="PF14378">
    <property type="entry name" value="PAP2_3"/>
    <property type="match status" value="1"/>
</dbReference>
<feature type="transmembrane region" description="Helical" evidence="5">
    <location>
        <begin position="168"/>
        <end position="190"/>
    </location>
</feature>
<dbReference type="AlphaFoldDB" id="A0A1G4KHJ5"/>
<sequence>MKHTLYCVQAPVVRLVTSALNGRSVIGLVANFALGFAPVAAWLAAFKNAGRIPVSARPAIHSSWAFLADAFLFGDAFQELVTQYGEGMRVASVVTWVTASQFALLVLAALPVAAWRLRGANAKHAGSRDRDPASLQLLLALPLLAFVALDAIHLLAAQRDFTSFKDMLAWTSYVLLHLLAPIFTAVYLYVFRAPGTVRAFALALGIQNLAGVCTHLLVPTAAPWFIHMYGARDVEHVTYEQEGFAAGLTRVDTHLGTHLNTSGFHRSPIVFGAVPSLHSAMAVQCFLFVVVSLLPALRVRGAGAGFGPAAAESFVLSAVPVASRPKDGDDDLESGAAAEVGGDDVMGYVVSDEESSRKSGDGVVSAVVSCEESSDSASHEAAEAAAEATAKLLAPAGADGAGGAQGASGGSSTAPTASSRWLYIFRRPVISFTLATAFPLLQWWSTMYLDHHFRFDLFVGLLYALTAFHIVDALLLTPRVTSVWLDIRAGTREDPRNEACTMGMRVFRGTRLEWFFDPLA</sequence>
<dbReference type="GO" id="GO:0006676">
    <property type="term" value="P:mannosyl diphosphorylinositol ceramide metabolic process"/>
    <property type="evidence" value="ECO:0007669"/>
    <property type="project" value="TreeGrafter"/>
</dbReference>
<feature type="transmembrane region" description="Helical" evidence="5">
    <location>
        <begin position="197"/>
        <end position="218"/>
    </location>
</feature>
<evidence type="ECO:0000256" key="1">
    <source>
        <dbReference type="ARBA" id="ARBA00004141"/>
    </source>
</evidence>
<dbReference type="STRING" id="1230905.A0A1G4KHJ5"/>
<dbReference type="GO" id="GO:0070916">
    <property type="term" value="C:inositol phosphoceramide synthase complex"/>
    <property type="evidence" value="ECO:0007669"/>
    <property type="project" value="TreeGrafter"/>
</dbReference>
<evidence type="ECO:0000256" key="2">
    <source>
        <dbReference type="ARBA" id="ARBA00022692"/>
    </source>
</evidence>
<accession>A0A1G4KHJ5</accession>
<evidence type="ECO:0000313" key="8">
    <source>
        <dbReference type="Proteomes" id="UP000191024"/>
    </source>
</evidence>
<dbReference type="InterPro" id="IPR026841">
    <property type="entry name" value="Aur1/Ipt1"/>
</dbReference>
<feature type="domain" description="Inositolphosphotransferase Aur1/Ipt1" evidence="6">
    <location>
        <begin position="150"/>
        <end position="300"/>
    </location>
</feature>